<dbReference type="AlphaFoldDB" id="A0A133XVW7"/>
<sequence length="91" mass="10288">MKNAITFPTMPVRAKTLWHSQSQQNLGALAPAFAITVSLCSFNFEAEKLKSGVQGADSPQKFACKFPWVRRDMEFLVPKNKSVRKKLIDIF</sequence>
<proteinExistence type="predicted"/>
<evidence type="ECO:0000313" key="1">
    <source>
        <dbReference type="EMBL" id="KXB35053.1"/>
    </source>
</evidence>
<reference evidence="1 2" key="1">
    <citation type="submission" date="2016-01" db="EMBL/GenBank/DDBJ databases">
        <authorList>
            <person name="Oliw E.H."/>
        </authorList>
    </citation>
    <scope>NUCLEOTIDE SEQUENCE [LARGE SCALE GENOMIC DNA]</scope>
    <source>
        <strain evidence="1 2">KA00635</strain>
    </source>
</reference>
<evidence type="ECO:0000313" key="2">
    <source>
        <dbReference type="Proteomes" id="UP000070422"/>
    </source>
</evidence>
<gene>
    <name evidence="1" type="ORF">HMPREF3187_01217</name>
</gene>
<comment type="caution">
    <text evidence="1">The sequence shown here is derived from an EMBL/GenBank/DDBJ whole genome shotgun (WGS) entry which is preliminary data.</text>
</comment>
<accession>A0A133XVW7</accession>
<organism evidence="1 2">
    <name type="scientific">Aerococcus christensenii</name>
    <dbReference type="NCBI Taxonomy" id="87541"/>
    <lineage>
        <taxon>Bacteria</taxon>
        <taxon>Bacillati</taxon>
        <taxon>Bacillota</taxon>
        <taxon>Bacilli</taxon>
        <taxon>Lactobacillales</taxon>
        <taxon>Aerococcaceae</taxon>
        <taxon>Aerococcus</taxon>
    </lineage>
</organism>
<dbReference type="RefSeq" id="WP_231723645.1">
    <property type="nucleotide sequence ID" value="NZ_KQ959317.1"/>
</dbReference>
<dbReference type="EMBL" id="LSCQ01000067">
    <property type="protein sequence ID" value="KXB35053.1"/>
    <property type="molecule type" value="Genomic_DNA"/>
</dbReference>
<protein>
    <submittedName>
        <fullName evidence="1">Uncharacterized protein</fullName>
    </submittedName>
</protein>
<feature type="non-terminal residue" evidence="1">
    <location>
        <position position="91"/>
    </location>
</feature>
<dbReference type="Proteomes" id="UP000070422">
    <property type="component" value="Unassembled WGS sequence"/>
</dbReference>
<name>A0A133XVW7_9LACT</name>